<dbReference type="STRING" id="135651.G0P7J9"/>
<reference evidence="9" key="1">
    <citation type="submission" date="2011-07" db="EMBL/GenBank/DDBJ databases">
        <authorList>
            <consortium name="Caenorhabditis brenneri Sequencing and Analysis Consortium"/>
            <person name="Wilson R.K."/>
        </authorList>
    </citation>
    <scope>NUCLEOTIDE SEQUENCE [LARGE SCALE GENOMIC DNA]</scope>
    <source>
        <strain evidence="9">PB2801</strain>
    </source>
</reference>
<dbReference type="GO" id="GO:0016020">
    <property type="term" value="C:membrane"/>
    <property type="evidence" value="ECO:0007669"/>
    <property type="project" value="UniProtKB-SubCell"/>
</dbReference>
<evidence type="ECO:0000256" key="3">
    <source>
        <dbReference type="ARBA" id="ARBA00022692"/>
    </source>
</evidence>
<keyword evidence="9" id="KW-1185">Reference proteome</keyword>
<evidence type="ECO:0000256" key="1">
    <source>
        <dbReference type="ARBA" id="ARBA00004141"/>
    </source>
</evidence>
<name>G0P7J9_CAEBE</name>
<evidence type="ECO:0000256" key="5">
    <source>
        <dbReference type="ARBA" id="ARBA00023136"/>
    </source>
</evidence>
<feature type="compositionally biased region" description="Low complexity" evidence="6">
    <location>
        <begin position="1"/>
        <end position="17"/>
    </location>
</feature>
<evidence type="ECO:0000256" key="4">
    <source>
        <dbReference type="ARBA" id="ARBA00022989"/>
    </source>
</evidence>
<gene>
    <name evidence="8" type="ORF">CAEBREN_09801</name>
</gene>
<dbReference type="Proteomes" id="UP000008068">
    <property type="component" value="Unassembled WGS sequence"/>
</dbReference>
<comment type="subcellular location">
    <subcellularLocation>
        <location evidence="1">Membrane</location>
        <topology evidence="1">Multi-pass membrane protein</topology>
    </subcellularLocation>
</comment>
<dbReference type="AlphaFoldDB" id="G0P7J9"/>
<keyword evidence="4 7" id="KW-1133">Transmembrane helix</keyword>
<feature type="transmembrane region" description="Helical" evidence="7">
    <location>
        <begin position="219"/>
        <end position="245"/>
    </location>
</feature>
<dbReference type="OMA" id="AGLYSYC"/>
<evidence type="ECO:0000313" key="8">
    <source>
        <dbReference type="EMBL" id="EGT47240.1"/>
    </source>
</evidence>
<dbReference type="InParanoid" id="G0P7J9"/>
<dbReference type="FunCoup" id="G0P7J9">
    <property type="interactions" value="442"/>
</dbReference>
<sequence>MSSKCATPTPSTSSSSSDESKRSPRPMVKAFPQRNTSTTSSTSSNSPRHRSLDTPIVLQPATRFALANLTTTVLRLDFWDDNDPNAIFFCKSTFNIVTQCLELPDKVVKTMKTHLEGEEELTDIAPMILSVREDPVYKAEGSTPFLASLLIAFVNQGNYDSRYRVLLRHLTTLLGVVWTEFEEVEDSLASTLLDEQFVESEQSRAVREKTARNKKIKRYLMIGAAGGVGGVLIGLTGGLAAPLVAASAGMLIGGGTAVAGLATTAGAAVLGTTMGVAGAGFTGYKMKKRVGAIEEFTVETLADGVSLSCTLVVSGWIESDTSPEQAFVHQWRHLRHTKEQYTLRYESNYLMQLGNAIEYLMSFAVSVAIQQTLLETALAGLVSAVAWPVALMSVSSVLDNPWNVCVSRAAEVGEHLAEVLLSRSHGKRPITLIGFSLGARVIFHCLLTMSKRTESVGIIEDVILLGAPVTASPKEWSKVCSVVSGRVINGYCETDWLLRFLYRTMSAQFRIAGTGPIDNRNSKKIYNYNLSHIVKGHMDYSKRLTEVLHAVGVKVGPHSEDSIVDLTELEGPHEATGEAVEAINYKPEITENHPPLTLDDIHEVKVLDSPVLVDGKKQTTV</sequence>
<comment type="similarity">
    <text evidence="2">Belongs to the TMCO4 family.</text>
</comment>
<dbReference type="eggNOG" id="KOG2385">
    <property type="taxonomic scope" value="Eukaryota"/>
</dbReference>
<organism evidence="9">
    <name type="scientific">Caenorhabditis brenneri</name>
    <name type="common">Nematode worm</name>
    <dbReference type="NCBI Taxonomy" id="135651"/>
    <lineage>
        <taxon>Eukaryota</taxon>
        <taxon>Metazoa</taxon>
        <taxon>Ecdysozoa</taxon>
        <taxon>Nematoda</taxon>
        <taxon>Chromadorea</taxon>
        <taxon>Rhabditida</taxon>
        <taxon>Rhabditina</taxon>
        <taxon>Rhabditomorpha</taxon>
        <taxon>Rhabditoidea</taxon>
        <taxon>Rhabditidae</taxon>
        <taxon>Peloderinae</taxon>
        <taxon>Caenorhabditis</taxon>
    </lineage>
</organism>
<dbReference type="SUPFAM" id="SSF53474">
    <property type="entry name" value="alpha/beta-Hydrolases"/>
    <property type="match status" value="1"/>
</dbReference>
<dbReference type="InterPro" id="IPR007941">
    <property type="entry name" value="DUF726"/>
</dbReference>
<evidence type="ECO:0000256" key="7">
    <source>
        <dbReference type="SAM" id="Phobius"/>
    </source>
</evidence>
<accession>G0P7J9</accession>
<dbReference type="Pfam" id="PF05277">
    <property type="entry name" value="DUF726"/>
    <property type="match status" value="1"/>
</dbReference>
<keyword evidence="3 7" id="KW-0812">Transmembrane</keyword>
<proteinExistence type="inferred from homology"/>
<dbReference type="EMBL" id="GL380116">
    <property type="protein sequence ID" value="EGT47240.1"/>
    <property type="molecule type" value="Genomic_DNA"/>
</dbReference>
<dbReference type="HOGENOM" id="CLU_016865_0_2_1"/>
<protein>
    <recommendedName>
        <fullName evidence="10">Transmembrane and coiled-coil domain-containing protein 4</fullName>
    </recommendedName>
</protein>
<dbReference type="PANTHER" id="PTHR17920:SF3">
    <property type="entry name" value="TRANSMEMBRANE AND COILED-COIL DOMAIN-CONTAINING PROTEIN 4"/>
    <property type="match status" value="1"/>
</dbReference>
<evidence type="ECO:0008006" key="10">
    <source>
        <dbReference type="Google" id="ProtNLM"/>
    </source>
</evidence>
<evidence type="ECO:0000256" key="6">
    <source>
        <dbReference type="SAM" id="MobiDB-lite"/>
    </source>
</evidence>
<keyword evidence="5 7" id="KW-0472">Membrane</keyword>
<dbReference type="OrthoDB" id="277931at2759"/>
<feature type="transmembrane region" description="Helical" evidence="7">
    <location>
        <begin position="257"/>
        <end position="284"/>
    </location>
</feature>
<feature type="compositionally biased region" description="Low complexity" evidence="6">
    <location>
        <begin position="35"/>
        <end position="46"/>
    </location>
</feature>
<feature type="region of interest" description="Disordered" evidence="6">
    <location>
        <begin position="1"/>
        <end position="52"/>
    </location>
</feature>
<dbReference type="InterPro" id="IPR029058">
    <property type="entry name" value="AB_hydrolase_fold"/>
</dbReference>
<evidence type="ECO:0000256" key="2">
    <source>
        <dbReference type="ARBA" id="ARBA00009824"/>
    </source>
</evidence>
<evidence type="ECO:0000313" key="9">
    <source>
        <dbReference type="Proteomes" id="UP000008068"/>
    </source>
</evidence>
<dbReference type="PANTHER" id="PTHR17920">
    <property type="entry name" value="TRANSMEMBRANE AND COILED-COIL DOMAIN-CONTAINING PROTEIN 4 TMCO4"/>
    <property type="match status" value="1"/>
</dbReference>